<keyword evidence="3" id="KW-1185">Reference proteome</keyword>
<dbReference type="InterPro" id="IPR045794">
    <property type="entry name" value="Trypco1"/>
</dbReference>
<evidence type="ECO:0000313" key="2">
    <source>
        <dbReference type="EMBL" id="SCG50668.1"/>
    </source>
</evidence>
<evidence type="ECO:0000313" key="3">
    <source>
        <dbReference type="Proteomes" id="UP000199408"/>
    </source>
</evidence>
<organism evidence="2 3">
    <name type="scientific">Micromonospora halophytica</name>
    <dbReference type="NCBI Taxonomy" id="47864"/>
    <lineage>
        <taxon>Bacteria</taxon>
        <taxon>Bacillati</taxon>
        <taxon>Actinomycetota</taxon>
        <taxon>Actinomycetes</taxon>
        <taxon>Micromonosporales</taxon>
        <taxon>Micromonosporaceae</taxon>
        <taxon>Micromonospora</taxon>
    </lineage>
</organism>
<dbReference type="EMBL" id="FMDN01000006">
    <property type="protein sequence ID" value="SCG50668.1"/>
    <property type="molecule type" value="Genomic_DNA"/>
</dbReference>
<proteinExistence type="predicted"/>
<feature type="domain" description="Trypsin-co-occurring" evidence="1">
    <location>
        <begin position="15"/>
        <end position="107"/>
    </location>
</feature>
<dbReference type="Proteomes" id="UP000199408">
    <property type="component" value="Unassembled WGS sequence"/>
</dbReference>
<evidence type="ECO:0000259" key="1">
    <source>
        <dbReference type="Pfam" id="PF19493"/>
    </source>
</evidence>
<protein>
    <recommendedName>
        <fullName evidence="1">Trypsin-co-occurring domain-containing protein</fullName>
    </recommendedName>
</protein>
<dbReference type="AlphaFoldDB" id="A0A1C5HXJ2"/>
<gene>
    <name evidence="2" type="ORF">GA0070560_106208</name>
</gene>
<dbReference type="NCBIfam" id="NF041216">
    <property type="entry name" value="CU044_2847_fam"/>
    <property type="match status" value="1"/>
</dbReference>
<dbReference type="Pfam" id="PF19493">
    <property type="entry name" value="Trypco1"/>
    <property type="match status" value="1"/>
</dbReference>
<sequence length="117" mass="12089">MTGRSVVLPVSVAGVELEVEVARPVGSEETGRGEMVRDTVTDAFDRAQEAIVAVAASTVGTIAQLGQQSLRPDEVQVKFGLKFSAKGNVIVAGVSSEATMEVALTYRAAAGHFPDGA</sequence>
<reference evidence="3" key="1">
    <citation type="submission" date="2016-06" db="EMBL/GenBank/DDBJ databases">
        <authorList>
            <person name="Varghese N."/>
        </authorList>
    </citation>
    <scope>NUCLEOTIDE SEQUENCE [LARGE SCALE GENOMIC DNA]</scope>
    <source>
        <strain evidence="3">DSM 43171</strain>
    </source>
</reference>
<accession>A0A1C5HXJ2</accession>
<name>A0A1C5HXJ2_9ACTN</name>